<feature type="compositionally biased region" description="Basic and acidic residues" evidence="4">
    <location>
        <begin position="556"/>
        <end position="569"/>
    </location>
</feature>
<dbReference type="OrthoDB" id="271725at2759"/>
<accession>A0A8E2EGQ9</accession>
<dbReference type="SMART" id="SM00360">
    <property type="entry name" value="RRM"/>
    <property type="match status" value="2"/>
</dbReference>
<dbReference type="Pfam" id="PF00076">
    <property type="entry name" value="RRM_1"/>
    <property type="match status" value="2"/>
</dbReference>
<feature type="region of interest" description="Disordered" evidence="4">
    <location>
        <begin position="173"/>
        <end position="192"/>
    </location>
</feature>
<evidence type="ECO:0000256" key="2">
    <source>
        <dbReference type="ARBA" id="ARBA00022884"/>
    </source>
</evidence>
<feature type="region of interest" description="Disordered" evidence="4">
    <location>
        <begin position="71"/>
        <end position="91"/>
    </location>
</feature>
<dbReference type="PROSITE" id="PS50102">
    <property type="entry name" value="RRM"/>
    <property type="match status" value="2"/>
</dbReference>
<dbReference type="EMBL" id="KV744855">
    <property type="protein sequence ID" value="OCK83695.1"/>
    <property type="molecule type" value="Genomic_DNA"/>
</dbReference>
<dbReference type="PANTHER" id="PTHR24012">
    <property type="entry name" value="RNA BINDING PROTEIN"/>
    <property type="match status" value="1"/>
</dbReference>
<keyword evidence="1" id="KW-0677">Repeat</keyword>
<reference evidence="6 7" key="1">
    <citation type="journal article" date="2016" name="Nat. Commun.">
        <title>Ectomycorrhizal ecology is imprinted in the genome of the dominant symbiotic fungus Cenococcum geophilum.</title>
        <authorList>
            <consortium name="DOE Joint Genome Institute"/>
            <person name="Peter M."/>
            <person name="Kohler A."/>
            <person name="Ohm R.A."/>
            <person name="Kuo A."/>
            <person name="Krutzmann J."/>
            <person name="Morin E."/>
            <person name="Arend M."/>
            <person name="Barry K.W."/>
            <person name="Binder M."/>
            <person name="Choi C."/>
            <person name="Clum A."/>
            <person name="Copeland A."/>
            <person name="Grisel N."/>
            <person name="Haridas S."/>
            <person name="Kipfer T."/>
            <person name="LaButti K."/>
            <person name="Lindquist E."/>
            <person name="Lipzen A."/>
            <person name="Maire R."/>
            <person name="Meier B."/>
            <person name="Mihaltcheva S."/>
            <person name="Molinier V."/>
            <person name="Murat C."/>
            <person name="Poggeler S."/>
            <person name="Quandt C.A."/>
            <person name="Sperisen C."/>
            <person name="Tritt A."/>
            <person name="Tisserant E."/>
            <person name="Crous P.W."/>
            <person name="Henrissat B."/>
            <person name="Nehls U."/>
            <person name="Egli S."/>
            <person name="Spatafora J.W."/>
            <person name="Grigoriev I.V."/>
            <person name="Martin F.M."/>
        </authorList>
    </citation>
    <scope>NUCLEOTIDE SEQUENCE [LARGE SCALE GENOMIC DNA]</scope>
    <source>
        <strain evidence="6 7">CBS 459.81</strain>
    </source>
</reference>
<name>A0A8E2EGQ9_9PEZI</name>
<evidence type="ECO:0000259" key="5">
    <source>
        <dbReference type="PROSITE" id="PS50102"/>
    </source>
</evidence>
<evidence type="ECO:0000256" key="4">
    <source>
        <dbReference type="SAM" id="MobiDB-lite"/>
    </source>
</evidence>
<keyword evidence="2 3" id="KW-0694">RNA-binding</keyword>
<evidence type="ECO:0000313" key="6">
    <source>
        <dbReference type="EMBL" id="OCK83695.1"/>
    </source>
</evidence>
<feature type="region of interest" description="Disordered" evidence="4">
    <location>
        <begin position="555"/>
        <end position="595"/>
    </location>
</feature>
<evidence type="ECO:0000313" key="7">
    <source>
        <dbReference type="Proteomes" id="UP000250266"/>
    </source>
</evidence>
<dbReference type="Gene3D" id="3.30.70.330">
    <property type="match status" value="2"/>
</dbReference>
<feature type="compositionally biased region" description="Low complexity" evidence="4">
    <location>
        <begin position="71"/>
        <end position="84"/>
    </location>
</feature>
<keyword evidence="7" id="KW-1185">Reference proteome</keyword>
<proteinExistence type="predicted"/>
<sequence>MGSQRQNSYANSAAAFKGQHMLGHYNPASQGHPTSAFLPRGVPSMPHHLGDANMSALASGMGGMNLHASYGSSGASKAGSQVSGNSSEYGGVPLSQHQGLWVPNQHMLSNMYAVMPGANQQQSTMSHSPGMYTPVGPYMHQPAYSYGHGMVDNSPMGPSWASRVSSQEMPSLMTPRRDSISSNEEPLPGTPYTGYNVYRNGTAVMDRSPSGVYTHSATPSPSQLSHQYSLAQMGKPQILTNLPPQLMMLLQQEPIIPRAIPAPSSPLKPLDRSLENKNGETNVYIRGLLPETTDEMLHNWGSRFGDIQSSKSIIDLKTNLCKGFGFIKYHNFEDAEDCIRGFHYLGYEVSFARESFYAKLKKFADENNTNLYVSNIPKNMNEHELGAIFVPHTVCSARILRDSSGNGRGVGFARFESRNICEDIIKNFNNTPVSKPGGEEHLIQIRYSDTHEQKLLKQQTAAGRQFRAAEYDLGVAQARHGSMYHPERLLNLTAMEQEAANEFEVFLQAQTQHTAPYVPQPPRMRTWVPPVQSAMSMHRTTLHPMAQVSVPTIGKVEGDSSTSEHDADAKTNPTTPVKLSTENSVPSSRGSSHHE</sequence>
<feature type="domain" description="RRM" evidence="5">
    <location>
        <begin position="369"/>
        <end position="450"/>
    </location>
</feature>
<evidence type="ECO:0000256" key="1">
    <source>
        <dbReference type="ARBA" id="ARBA00022737"/>
    </source>
</evidence>
<feature type="domain" description="RRM" evidence="5">
    <location>
        <begin position="281"/>
        <end position="354"/>
    </location>
</feature>
<feature type="compositionally biased region" description="Polar residues" evidence="4">
    <location>
        <begin position="571"/>
        <end position="595"/>
    </location>
</feature>
<dbReference type="SUPFAM" id="SSF54928">
    <property type="entry name" value="RNA-binding domain, RBD"/>
    <property type="match status" value="2"/>
</dbReference>
<dbReference type="InterPro" id="IPR000504">
    <property type="entry name" value="RRM_dom"/>
</dbReference>
<protein>
    <recommendedName>
        <fullName evidence="5">RRM domain-containing protein</fullName>
    </recommendedName>
</protein>
<dbReference type="Proteomes" id="UP000250266">
    <property type="component" value="Unassembled WGS sequence"/>
</dbReference>
<dbReference type="GO" id="GO:0003723">
    <property type="term" value="F:RNA binding"/>
    <property type="evidence" value="ECO:0007669"/>
    <property type="project" value="UniProtKB-UniRule"/>
</dbReference>
<dbReference type="InterPro" id="IPR012677">
    <property type="entry name" value="Nucleotide-bd_a/b_plait_sf"/>
</dbReference>
<dbReference type="InterPro" id="IPR035979">
    <property type="entry name" value="RBD_domain_sf"/>
</dbReference>
<dbReference type="FunFam" id="3.30.70.330:FF:000323">
    <property type="entry name" value="RNA binding protein MSSP-2"/>
    <property type="match status" value="1"/>
</dbReference>
<gene>
    <name evidence="6" type="ORF">K432DRAFT_290535</name>
</gene>
<organism evidence="6 7">
    <name type="scientific">Lepidopterella palustris CBS 459.81</name>
    <dbReference type="NCBI Taxonomy" id="1314670"/>
    <lineage>
        <taxon>Eukaryota</taxon>
        <taxon>Fungi</taxon>
        <taxon>Dikarya</taxon>
        <taxon>Ascomycota</taxon>
        <taxon>Pezizomycotina</taxon>
        <taxon>Dothideomycetes</taxon>
        <taxon>Pleosporomycetidae</taxon>
        <taxon>Mytilinidiales</taxon>
        <taxon>Argynnaceae</taxon>
        <taxon>Lepidopterella</taxon>
    </lineage>
</organism>
<evidence type="ECO:0000256" key="3">
    <source>
        <dbReference type="PROSITE-ProRule" id="PRU00176"/>
    </source>
</evidence>
<dbReference type="AlphaFoldDB" id="A0A8E2EGQ9"/>